<name>Q8UEC4_AGRFC</name>
<evidence type="ECO:0000313" key="2">
    <source>
        <dbReference type="Proteomes" id="UP000000813"/>
    </source>
</evidence>
<reference evidence="1 2" key="2">
    <citation type="journal article" date="2001" name="Science">
        <title>Genome sequence of the plant pathogen and biotechnology agent Agrobacterium tumefaciens C58.</title>
        <authorList>
            <person name="Goodner B."/>
            <person name="Hinkle G."/>
            <person name="Gattung S."/>
            <person name="Miller N."/>
            <person name="Blanchard M."/>
            <person name="Qurollo B."/>
            <person name="Goldman B.S."/>
            <person name="Cao Y."/>
            <person name="Askenazi M."/>
            <person name="Halling C."/>
            <person name="Mullin L."/>
            <person name="Houmiel K."/>
            <person name="Gordon J."/>
            <person name="Vaudin M."/>
            <person name="Iartchouk O."/>
            <person name="Epp A."/>
            <person name="Liu F."/>
            <person name="Wollam C."/>
            <person name="Allinger M."/>
            <person name="Doughty D."/>
            <person name="Scott C."/>
            <person name="Lappas C."/>
            <person name="Markelz B."/>
            <person name="Flanagan C."/>
            <person name="Crowell C."/>
            <person name="Gurson J."/>
            <person name="Lomo C."/>
            <person name="Sear C."/>
            <person name="Strub G."/>
            <person name="Cielo C."/>
            <person name="Slater S."/>
        </authorList>
    </citation>
    <scope>NUCLEOTIDE SEQUENCE [LARGE SCALE GENOMIC DNA]</scope>
    <source>
        <strain evidence="2">C58 / ATCC 33970</strain>
    </source>
</reference>
<organism evidence="1 2">
    <name type="scientific">Agrobacterium fabrum (strain C58 / ATCC 33970)</name>
    <name type="common">Agrobacterium tumefaciens (strain C58)</name>
    <dbReference type="NCBI Taxonomy" id="176299"/>
    <lineage>
        <taxon>Bacteria</taxon>
        <taxon>Pseudomonadati</taxon>
        <taxon>Pseudomonadota</taxon>
        <taxon>Alphaproteobacteria</taxon>
        <taxon>Hyphomicrobiales</taxon>
        <taxon>Rhizobiaceae</taxon>
        <taxon>Rhizobium/Agrobacterium group</taxon>
        <taxon>Agrobacterium</taxon>
        <taxon>Agrobacterium tumefaciens complex</taxon>
    </lineage>
</organism>
<reference evidence="1 2" key="1">
    <citation type="journal article" date="2001" name="Science">
        <title>The genome of the natural genetic engineer Agrobacterium tumefaciens C58.</title>
        <authorList>
            <person name="Wood D.W."/>
            <person name="Setubal J.C."/>
            <person name="Kaul R."/>
            <person name="Monks D.E."/>
            <person name="Kitajima J.P."/>
            <person name="Okura V.K."/>
            <person name="Zhou Y."/>
            <person name="Chen L."/>
            <person name="Wood G.E."/>
            <person name="Almeida N.F.Jr."/>
            <person name="Woo L."/>
            <person name="Chen Y."/>
            <person name="Paulsen I.T."/>
            <person name="Eisen J.A."/>
            <person name="Karp P.D."/>
            <person name="Bovee D.Sr."/>
            <person name="Chapman P."/>
            <person name="Clendenning J."/>
            <person name="Deatherage G."/>
            <person name="Gillet W."/>
            <person name="Grant C."/>
            <person name="Kutyavin T."/>
            <person name="Levy R."/>
            <person name="Li M.J."/>
            <person name="McClelland E."/>
            <person name="Palmieri A."/>
            <person name="Raymond C."/>
            <person name="Rouse G."/>
            <person name="Saenphimmachak C."/>
            <person name="Wu Z."/>
            <person name="Romero P."/>
            <person name="Gordon D."/>
            <person name="Zhang S."/>
            <person name="Yoo H."/>
            <person name="Tao Y."/>
            <person name="Biddle P."/>
            <person name="Jung M."/>
            <person name="Krespan W."/>
            <person name="Perry M."/>
            <person name="Gordon-Kamm B."/>
            <person name="Liao L."/>
            <person name="Kim S."/>
            <person name="Hendrick C."/>
            <person name="Zhao Z.Y."/>
            <person name="Dolan M."/>
            <person name="Chumley F."/>
            <person name="Tingey S.V."/>
            <person name="Tomb J.F."/>
            <person name="Gordon M.P."/>
            <person name="Olson M.V."/>
            <person name="Nester E.W."/>
        </authorList>
    </citation>
    <scope>NUCLEOTIDE SEQUENCE [LARGE SCALE GENOMIC DNA]</scope>
    <source>
        <strain evidence="2">C58 / ATCC 33970</strain>
    </source>
</reference>
<sequence>MKHDILCNCCRVPSMAAHRCAAMHPFGRERNYDQSCPSSRGFISGEIITIAITTIANNKINGYKTSIARPLIVKLSALRSNPGLSTCIMAAFSGDQYIQILSCSRRNRIALKTTNESSSTQPCDI</sequence>
<keyword evidence="2" id="KW-1185">Reference proteome</keyword>
<dbReference type="KEGG" id="atu:Atu1836"/>
<dbReference type="BioCyc" id="AGRO:ATU1836-MONOMER"/>
<evidence type="ECO:0000313" key="1">
    <source>
        <dbReference type="EMBL" id="AAL42832.1"/>
    </source>
</evidence>
<dbReference type="EnsemblBacteria" id="AAL42832">
    <property type="protein sequence ID" value="AAL42832"/>
    <property type="gene ID" value="Atu1836"/>
</dbReference>
<dbReference type="PIR" id="AB2802">
    <property type="entry name" value="AB2802"/>
</dbReference>
<gene>
    <name evidence="1" type="ordered locus">Atu1836</name>
</gene>
<proteinExistence type="predicted"/>
<accession>Q8UEC4</accession>
<dbReference type="AlphaFoldDB" id="Q8UEC4"/>
<dbReference type="STRING" id="176299.Atu1836"/>
<dbReference type="HOGENOM" id="CLU_1987900_0_0_5"/>
<dbReference type="EMBL" id="AE007869">
    <property type="protein sequence ID" value="AAL42832.1"/>
    <property type="molecule type" value="Genomic_DNA"/>
</dbReference>
<dbReference type="Proteomes" id="UP000000813">
    <property type="component" value="Chromosome circular"/>
</dbReference>
<protein>
    <submittedName>
        <fullName evidence="1">Uncharacterized protein</fullName>
    </submittedName>
</protein>